<dbReference type="RefSeq" id="WP_072816116.1">
    <property type="nucleotide sequence ID" value="NZ_LT670849.1"/>
</dbReference>
<protein>
    <submittedName>
        <fullName evidence="1">Enamine deaminase RidA, house cleaning of reactive enamine intermediates, YjgF/YER057c/UK114 family</fullName>
    </submittedName>
</protein>
<sequence length="134" mass="15090">MDKQFIHPPELFKHPAYSRVVTVAGPSKMIFIAGQTASDENYKPMFVGDLRGQYHRVMEALTIQLKAGGATWDDVVFRRLYVLDMDAFIKIQTDPAMTFPWHPDRPPPSTLVGVTRLSHADFLIEIDLFAVTGA</sequence>
<dbReference type="PANTHER" id="PTHR43857">
    <property type="entry name" value="BLR7761 PROTEIN"/>
    <property type="match status" value="1"/>
</dbReference>
<organism evidence="1 2">
    <name type="scientific">Bradyrhizobium erythrophlei</name>
    <dbReference type="NCBI Taxonomy" id="1437360"/>
    <lineage>
        <taxon>Bacteria</taxon>
        <taxon>Pseudomonadati</taxon>
        <taxon>Pseudomonadota</taxon>
        <taxon>Alphaproteobacteria</taxon>
        <taxon>Hyphomicrobiales</taxon>
        <taxon>Nitrobacteraceae</taxon>
        <taxon>Bradyrhizobium</taxon>
    </lineage>
</organism>
<name>A0A1M7SUX7_9BRAD</name>
<dbReference type="OrthoDB" id="5520786at2"/>
<gene>
    <name evidence="1" type="ORF">SAMN05444170_0247</name>
</gene>
<dbReference type="SUPFAM" id="SSF55298">
    <property type="entry name" value="YjgF-like"/>
    <property type="match status" value="1"/>
</dbReference>
<dbReference type="InterPro" id="IPR006175">
    <property type="entry name" value="YjgF/YER057c/UK114"/>
</dbReference>
<proteinExistence type="predicted"/>
<accession>A0A1M7SUX7</accession>
<dbReference type="Proteomes" id="UP000184096">
    <property type="component" value="Chromosome I"/>
</dbReference>
<dbReference type="Gene3D" id="3.30.1330.40">
    <property type="entry name" value="RutC-like"/>
    <property type="match status" value="1"/>
</dbReference>
<dbReference type="AlphaFoldDB" id="A0A1M7SUX7"/>
<evidence type="ECO:0000313" key="1">
    <source>
        <dbReference type="EMBL" id="SHN62176.1"/>
    </source>
</evidence>
<dbReference type="Pfam" id="PF01042">
    <property type="entry name" value="Ribonuc_L-PSP"/>
    <property type="match status" value="1"/>
</dbReference>
<keyword evidence="2" id="KW-1185">Reference proteome</keyword>
<reference evidence="2" key="1">
    <citation type="submission" date="2016-11" db="EMBL/GenBank/DDBJ databases">
        <authorList>
            <person name="Varghese N."/>
            <person name="Submissions S."/>
        </authorList>
    </citation>
    <scope>NUCLEOTIDE SEQUENCE [LARGE SCALE GENOMIC DNA]</scope>
    <source>
        <strain evidence="2">GAS401</strain>
    </source>
</reference>
<dbReference type="EMBL" id="LT670849">
    <property type="protein sequence ID" value="SHN62176.1"/>
    <property type="molecule type" value="Genomic_DNA"/>
</dbReference>
<dbReference type="PANTHER" id="PTHR43857:SF1">
    <property type="entry name" value="YJGH FAMILY PROTEIN"/>
    <property type="match status" value="1"/>
</dbReference>
<dbReference type="CDD" id="cd00448">
    <property type="entry name" value="YjgF_YER057c_UK114_family"/>
    <property type="match status" value="1"/>
</dbReference>
<evidence type="ECO:0000313" key="2">
    <source>
        <dbReference type="Proteomes" id="UP000184096"/>
    </source>
</evidence>
<dbReference type="InterPro" id="IPR035959">
    <property type="entry name" value="RutC-like_sf"/>
</dbReference>